<keyword evidence="3" id="KW-0812">Transmembrane</keyword>
<dbReference type="Pfam" id="PF07963">
    <property type="entry name" value="N_methyl"/>
    <property type="match status" value="1"/>
</dbReference>
<organism evidence="4 5">
    <name type="scientific">Planococcus donghaensis</name>
    <dbReference type="NCBI Taxonomy" id="414778"/>
    <lineage>
        <taxon>Bacteria</taxon>
        <taxon>Bacillati</taxon>
        <taxon>Bacillota</taxon>
        <taxon>Bacilli</taxon>
        <taxon>Bacillales</taxon>
        <taxon>Caryophanaceae</taxon>
        <taxon>Planococcus</taxon>
    </lineage>
</organism>
<evidence type="ECO:0000313" key="4">
    <source>
        <dbReference type="EMBL" id="ANU23645.1"/>
    </source>
</evidence>
<name>A0A1C7EIT5_9BACL</name>
<accession>A0A1C7EIT5</accession>
<dbReference type="Proteomes" id="UP000092495">
    <property type="component" value="Chromosome"/>
</dbReference>
<dbReference type="PROSITE" id="PS00409">
    <property type="entry name" value="PROKAR_NTER_METHYL"/>
    <property type="match status" value="1"/>
</dbReference>
<evidence type="ECO:0000256" key="3">
    <source>
        <dbReference type="SAM" id="Phobius"/>
    </source>
</evidence>
<protein>
    <recommendedName>
        <fullName evidence="6">Prepilin-type N-terminal cleavage/methylation domain-containing protein</fullName>
    </recommendedName>
</protein>
<evidence type="ECO:0008006" key="6">
    <source>
        <dbReference type="Google" id="ProtNLM"/>
    </source>
</evidence>
<dbReference type="KEGG" id="pdg:BCM40_09765"/>
<dbReference type="GO" id="GO:0030420">
    <property type="term" value="P:establishment of competence for transformation"/>
    <property type="evidence" value="ECO:0007669"/>
    <property type="project" value="UniProtKB-KW"/>
</dbReference>
<keyword evidence="3" id="KW-0472">Membrane</keyword>
<dbReference type="OrthoDB" id="2427688at2"/>
<gene>
    <name evidence="4" type="ORF">BCM40_09765</name>
</gene>
<evidence type="ECO:0000313" key="5">
    <source>
        <dbReference type="Proteomes" id="UP000092495"/>
    </source>
</evidence>
<dbReference type="STRING" id="414778.BCM40_09765"/>
<dbReference type="InterPro" id="IPR012902">
    <property type="entry name" value="N_methyl_site"/>
</dbReference>
<reference evidence="4" key="1">
    <citation type="submission" date="2016-10" db="EMBL/GenBank/DDBJ databases">
        <authorList>
            <person name="See-Too W.S."/>
        </authorList>
    </citation>
    <scope>NUCLEOTIDE SEQUENCE</scope>
    <source>
        <strain evidence="4">DSM 22276</strain>
    </source>
</reference>
<dbReference type="AlphaFoldDB" id="A0A1C7EIT5"/>
<proteinExistence type="predicted"/>
<comment type="subcellular location">
    <subcellularLocation>
        <location evidence="1">Cell surface</location>
    </subcellularLocation>
</comment>
<keyword evidence="5" id="KW-1185">Reference proteome</keyword>
<feature type="transmembrane region" description="Helical" evidence="3">
    <location>
        <begin position="12"/>
        <end position="34"/>
    </location>
</feature>
<dbReference type="GO" id="GO:0009986">
    <property type="term" value="C:cell surface"/>
    <property type="evidence" value="ECO:0007669"/>
    <property type="project" value="UniProtKB-SubCell"/>
</dbReference>
<sequence length="137" mass="15000">MKRLIKNERGISLVEILAAVVILGIVLVSVMTFFTQSAKFTASNHETLTAVQVGEEVVSKVRGVKSLTELTVSPQKFTGNATKVTSTTLHPEYTITIEKTQGVVKSKLQKVRIVVLAKNNASKPNSAFTTEMFYEVN</sequence>
<evidence type="ECO:0000256" key="2">
    <source>
        <dbReference type="ARBA" id="ARBA00023287"/>
    </source>
</evidence>
<keyword evidence="2" id="KW-0178">Competence</keyword>
<dbReference type="RefSeq" id="WP_065526653.1">
    <property type="nucleotide sequence ID" value="NZ_CP016543.2"/>
</dbReference>
<keyword evidence="3" id="KW-1133">Transmembrane helix</keyword>
<dbReference type="EMBL" id="CP016543">
    <property type="protein sequence ID" value="ANU23645.1"/>
    <property type="molecule type" value="Genomic_DNA"/>
</dbReference>
<evidence type="ECO:0000256" key="1">
    <source>
        <dbReference type="ARBA" id="ARBA00004241"/>
    </source>
</evidence>